<evidence type="ECO:0000313" key="10">
    <source>
        <dbReference type="Proteomes" id="UP000799444"/>
    </source>
</evidence>
<feature type="active site" description="Charge relay system" evidence="5">
    <location>
        <position position="191"/>
    </location>
</feature>
<protein>
    <submittedName>
        <fullName evidence="9">Subtilisin-like protein</fullName>
    </submittedName>
</protein>
<evidence type="ECO:0000256" key="1">
    <source>
        <dbReference type="ARBA" id="ARBA00011073"/>
    </source>
</evidence>
<evidence type="ECO:0000256" key="7">
    <source>
        <dbReference type="SAM" id="SignalP"/>
    </source>
</evidence>
<dbReference type="OrthoDB" id="206201at2759"/>
<keyword evidence="3 5" id="KW-0378">Hydrolase</keyword>
<dbReference type="PROSITE" id="PS00136">
    <property type="entry name" value="SUBTILASE_ASP"/>
    <property type="match status" value="1"/>
</dbReference>
<dbReference type="Proteomes" id="UP000799444">
    <property type="component" value="Unassembled WGS sequence"/>
</dbReference>
<evidence type="ECO:0000313" key="9">
    <source>
        <dbReference type="EMBL" id="KAF2733240.1"/>
    </source>
</evidence>
<dbReference type="CDD" id="cd04077">
    <property type="entry name" value="Peptidases_S8_PCSK9_ProteinaseK_like"/>
    <property type="match status" value="1"/>
</dbReference>
<proteinExistence type="inferred from homology"/>
<dbReference type="PROSITE" id="PS51892">
    <property type="entry name" value="SUBTILASE"/>
    <property type="match status" value="1"/>
</dbReference>
<accession>A0A9P4QXC3</accession>
<dbReference type="InterPro" id="IPR000209">
    <property type="entry name" value="Peptidase_S8/S53_dom"/>
</dbReference>
<comment type="similarity">
    <text evidence="1 5 6">Belongs to the peptidase S8 family.</text>
</comment>
<evidence type="ECO:0000256" key="6">
    <source>
        <dbReference type="RuleBase" id="RU003355"/>
    </source>
</evidence>
<dbReference type="Pfam" id="PF00082">
    <property type="entry name" value="Peptidase_S8"/>
    <property type="match status" value="1"/>
</dbReference>
<feature type="active site" description="Charge relay system" evidence="5">
    <location>
        <position position="161"/>
    </location>
</feature>
<dbReference type="InterPro" id="IPR034193">
    <property type="entry name" value="PCSK9_ProteinaseK-like"/>
</dbReference>
<evidence type="ECO:0000256" key="2">
    <source>
        <dbReference type="ARBA" id="ARBA00022670"/>
    </source>
</evidence>
<dbReference type="PANTHER" id="PTHR43806:SF11">
    <property type="entry name" value="CEREVISIN-RELATED"/>
    <property type="match status" value="1"/>
</dbReference>
<evidence type="ECO:0000256" key="4">
    <source>
        <dbReference type="ARBA" id="ARBA00022825"/>
    </source>
</evidence>
<dbReference type="InterPro" id="IPR023828">
    <property type="entry name" value="Peptidase_S8_Ser-AS"/>
</dbReference>
<evidence type="ECO:0000259" key="8">
    <source>
        <dbReference type="Pfam" id="PF00082"/>
    </source>
</evidence>
<gene>
    <name evidence="9" type="ORF">EJ04DRAFT_513333</name>
</gene>
<keyword evidence="7" id="KW-0732">Signal</keyword>
<dbReference type="GO" id="GO:0006508">
    <property type="term" value="P:proteolysis"/>
    <property type="evidence" value="ECO:0007669"/>
    <property type="project" value="UniProtKB-KW"/>
</dbReference>
<comment type="caution">
    <text evidence="9">The sequence shown here is derived from an EMBL/GenBank/DDBJ whole genome shotgun (WGS) entry which is preliminary data.</text>
</comment>
<dbReference type="InterPro" id="IPR050131">
    <property type="entry name" value="Peptidase_S8_subtilisin-like"/>
</dbReference>
<organism evidence="9 10">
    <name type="scientific">Polyplosphaeria fusca</name>
    <dbReference type="NCBI Taxonomy" id="682080"/>
    <lineage>
        <taxon>Eukaryota</taxon>
        <taxon>Fungi</taxon>
        <taxon>Dikarya</taxon>
        <taxon>Ascomycota</taxon>
        <taxon>Pezizomycotina</taxon>
        <taxon>Dothideomycetes</taxon>
        <taxon>Pleosporomycetidae</taxon>
        <taxon>Pleosporales</taxon>
        <taxon>Tetraplosphaeriaceae</taxon>
        <taxon>Polyplosphaeria</taxon>
    </lineage>
</organism>
<dbReference type="InterPro" id="IPR036852">
    <property type="entry name" value="Peptidase_S8/S53_dom_sf"/>
</dbReference>
<sequence length="465" mass="48540">MRTYSAFATLLALTSVSASPIQRREDGFIGIAAIQEGCPDTHEIEVLIEAGDKDYIKASELIKRVANNCTQIMSETENEQFKFVTMKTTHGVHEALGAMVETKAVSNSTKVTSRATQTGSPWGLQRISTSGGASGSPQGQDFTYAFDDAKLGEGVDIYIVDTGVRTTHAVFNNRAKFGFSATGSQTDGDGHGTHVAGTSAGLKFGVAQKANIIAVKVLGDDGSGSSADTISGIDYVIKQHTARKSQQGFVGSIISMSLGLGGRSDSLESALEGATKAGIHISVASGNEATDACGSSPGALGGSNSALVSVGAINIENTISEFSNTGKCVDLYAPGEQILSSWNTGDNVINFLSGTSMACPHVTGVLAYLMAEDPATLGQDPAALKEKLLSTARNGAITGNTNGGANLLLSNGADSKLQRLVKNWVVPDANGDVPAEKRTSIWARDTSLNLDKRWELHSNDSPLRF</sequence>
<dbReference type="InterPro" id="IPR015500">
    <property type="entry name" value="Peptidase_S8_subtilisin-rel"/>
</dbReference>
<feature type="chain" id="PRO_5040331709" evidence="7">
    <location>
        <begin position="19"/>
        <end position="465"/>
    </location>
</feature>
<dbReference type="AlphaFoldDB" id="A0A9P4QXC3"/>
<keyword evidence="4 5" id="KW-0720">Serine protease</keyword>
<dbReference type="SUPFAM" id="SSF52743">
    <property type="entry name" value="Subtilisin-like"/>
    <property type="match status" value="1"/>
</dbReference>
<dbReference type="Gene3D" id="3.40.50.200">
    <property type="entry name" value="Peptidase S8/S53 domain"/>
    <property type="match status" value="1"/>
</dbReference>
<reference evidence="9" key="1">
    <citation type="journal article" date="2020" name="Stud. Mycol.">
        <title>101 Dothideomycetes genomes: a test case for predicting lifestyles and emergence of pathogens.</title>
        <authorList>
            <person name="Haridas S."/>
            <person name="Albert R."/>
            <person name="Binder M."/>
            <person name="Bloem J."/>
            <person name="Labutti K."/>
            <person name="Salamov A."/>
            <person name="Andreopoulos B."/>
            <person name="Baker S."/>
            <person name="Barry K."/>
            <person name="Bills G."/>
            <person name="Bluhm B."/>
            <person name="Cannon C."/>
            <person name="Castanera R."/>
            <person name="Culley D."/>
            <person name="Daum C."/>
            <person name="Ezra D."/>
            <person name="Gonzalez J."/>
            <person name="Henrissat B."/>
            <person name="Kuo A."/>
            <person name="Liang C."/>
            <person name="Lipzen A."/>
            <person name="Lutzoni F."/>
            <person name="Magnuson J."/>
            <person name="Mondo S."/>
            <person name="Nolan M."/>
            <person name="Ohm R."/>
            <person name="Pangilinan J."/>
            <person name="Park H.-J."/>
            <person name="Ramirez L."/>
            <person name="Alfaro M."/>
            <person name="Sun H."/>
            <person name="Tritt A."/>
            <person name="Yoshinaga Y."/>
            <person name="Zwiers L.-H."/>
            <person name="Turgeon B."/>
            <person name="Goodwin S."/>
            <person name="Spatafora J."/>
            <person name="Crous P."/>
            <person name="Grigoriev I."/>
        </authorList>
    </citation>
    <scope>NUCLEOTIDE SEQUENCE</scope>
    <source>
        <strain evidence="9">CBS 125425</strain>
    </source>
</reference>
<feature type="active site" description="Charge relay system" evidence="5">
    <location>
        <position position="356"/>
    </location>
</feature>
<dbReference type="FunFam" id="3.40.50.200:FF:000007">
    <property type="entry name" value="Subtilisin-like serine protease"/>
    <property type="match status" value="1"/>
</dbReference>
<feature type="domain" description="Peptidase S8/S53" evidence="8">
    <location>
        <begin position="152"/>
        <end position="397"/>
    </location>
</feature>
<dbReference type="PROSITE" id="PS00138">
    <property type="entry name" value="SUBTILASE_SER"/>
    <property type="match status" value="1"/>
</dbReference>
<dbReference type="PRINTS" id="PR00723">
    <property type="entry name" value="SUBTILISIN"/>
</dbReference>
<dbReference type="EMBL" id="ML996164">
    <property type="protein sequence ID" value="KAF2733240.1"/>
    <property type="molecule type" value="Genomic_DNA"/>
</dbReference>
<dbReference type="PANTHER" id="PTHR43806">
    <property type="entry name" value="PEPTIDASE S8"/>
    <property type="match status" value="1"/>
</dbReference>
<keyword evidence="2 5" id="KW-0645">Protease</keyword>
<evidence type="ECO:0000256" key="3">
    <source>
        <dbReference type="ARBA" id="ARBA00022801"/>
    </source>
</evidence>
<feature type="signal peptide" evidence="7">
    <location>
        <begin position="1"/>
        <end position="18"/>
    </location>
</feature>
<dbReference type="InterPro" id="IPR023827">
    <property type="entry name" value="Peptidase_S8_Asp-AS"/>
</dbReference>
<evidence type="ECO:0000256" key="5">
    <source>
        <dbReference type="PROSITE-ProRule" id="PRU01240"/>
    </source>
</evidence>
<name>A0A9P4QXC3_9PLEO</name>
<keyword evidence="10" id="KW-1185">Reference proteome</keyword>
<dbReference type="GO" id="GO:0004252">
    <property type="term" value="F:serine-type endopeptidase activity"/>
    <property type="evidence" value="ECO:0007669"/>
    <property type="project" value="UniProtKB-UniRule"/>
</dbReference>